<evidence type="ECO:0000256" key="2">
    <source>
        <dbReference type="SAM" id="Phobius"/>
    </source>
</evidence>
<protein>
    <recommendedName>
        <fullName evidence="5">DUF4282 domain-containing protein</fullName>
    </recommendedName>
</protein>
<keyword evidence="2" id="KW-0812">Transmembrane</keyword>
<feature type="compositionally biased region" description="Low complexity" evidence="1">
    <location>
        <begin position="17"/>
        <end position="35"/>
    </location>
</feature>
<keyword evidence="2" id="KW-0472">Membrane</keyword>
<feature type="transmembrane region" description="Helical" evidence="2">
    <location>
        <begin position="115"/>
        <end position="140"/>
    </location>
</feature>
<keyword evidence="4" id="KW-1185">Reference proteome</keyword>
<comment type="caution">
    <text evidence="3">The sequence shown here is derived from an EMBL/GenBank/DDBJ whole genome shotgun (WGS) entry which is preliminary data.</text>
</comment>
<organism evidence="3 4">
    <name type="scientific">Microbacterium immunditiarum</name>
    <dbReference type="NCBI Taxonomy" id="337480"/>
    <lineage>
        <taxon>Bacteria</taxon>
        <taxon>Bacillati</taxon>
        <taxon>Actinomycetota</taxon>
        <taxon>Actinomycetes</taxon>
        <taxon>Micrococcales</taxon>
        <taxon>Microbacteriaceae</taxon>
        <taxon>Microbacterium</taxon>
    </lineage>
</organism>
<proteinExistence type="predicted"/>
<dbReference type="AlphaFoldDB" id="A0A7Y9GQX2"/>
<reference evidence="3 4" key="1">
    <citation type="submission" date="2020-07" db="EMBL/GenBank/DDBJ databases">
        <title>Sequencing the genomes of 1000 actinobacteria strains.</title>
        <authorList>
            <person name="Klenk H.-P."/>
        </authorList>
    </citation>
    <scope>NUCLEOTIDE SEQUENCE [LARGE SCALE GENOMIC DNA]</scope>
    <source>
        <strain evidence="3 4">DSM 24662</strain>
    </source>
</reference>
<evidence type="ECO:0000313" key="3">
    <source>
        <dbReference type="EMBL" id="NYE20877.1"/>
    </source>
</evidence>
<gene>
    <name evidence="3" type="ORF">BJ991_002905</name>
</gene>
<accession>A0A7Y9GQX2</accession>
<dbReference type="EMBL" id="JACCBV010000001">
    <property type="protein sequence ID" value="NYE20877.1"/>
    <property type="molecule type" value="Genomic_DNA"/>
</dbReference>
<feature type="transmembrane region" description="Helical" evidence="2">
    <location>
        <begin position="79"/>
        <end position="109"/>
    </location>
</feature>
<feature type="compositionally biased region" description="Pro residues" evidence="1">
    <location>
        <begin position="1"/>
        <end position="16"/>
    </location>
</feature>
<feature type="region of interest" description="Disordered" evidence="1">
    <location>
        <begin position="1"/>
        <end position="45"/>
    </location>
</feature>
<evidence type="ECO:0000313" key="4">
    <source>
        <dbReference type="Proteomes" id="UP000576969"/>
    </source>
</evidence>
<evidence type="ECO:0000256" key="1">
    <source>
        <dbReference type="SAM" id="MobiDB-lite"/>
    </source>
</evidence>
<dbReference type="RefSeq" id="WP_179491128.1">
    <property type="nucleotide sequence ID" value="NZ_JACCBV010000001.1"/>
</dbReference>
<dbReference type="InterPro" id="IPR025557">
    <property type="entry name" value="DUF4282"/>
</dbReference>
<dbReference type="Pfam" id="PF14110">
    <property type="entry name" value="DUF4282"/>
    <property type="match status" value="1"/>
</dbReference>
<keyword evidence="2" id="KW-1133">Transmembrane helix</keyword>
<evidence type="ECO:0008006" key="5">
    <source>
        <dbReference type="Google" id="ProtNLM"/>
    </source>
</evidence>
<dbReference type="Proteomes" id="UP000576969">
    <property type="component" value="Unassembled WGS sequence"/>
</dbReference>
<name>A0A7Y9GQX2_9MICO</name>
<sequence>MSDATPPTPPPLPPQPAGEAAAAAAAPNRPAYDPATDPDDTGVSQSALSGDVADVGRGFFRALFDFSFRTFITRRLASVFYLAGLIVIVIGAVLYLVSGILNGVAALWFNPGAGVTLIIATVILVPLIAFLAIVALRLVIEAVVALIAIAENTERTAEHTRR</sequence>